<protein>
    <submittedName>
        <fullName evidence="7">Allantoin permease</fullName>
    </submittedName>
</protein>
<feature type="transmembrane region" description="Helical" evidence="6">
    <location>
        <begin position="219"/>
        <end position="239"/>
    </location>
</feature>
<organism evidence="7 8">
    <name type="scientific">Talaromyces proteolyticus</name>
    <dbReference type="NCBI Taxonomy" id="1131652"/>
    <lineage>
        <taxon>Eukaryota</taxon>
        <taxon>Fungi</taxon>
        <taxon>Dikarya</taxon>
        <taxon>Ascomycota</taxon>
        <taxon>Pezizomycotina</taxon>
        <taxon>Eurotiomycetes</taxon>
        <taxon>Eurotiomycetidae</taxon>
        <taxon>Eurotiales</taxon>
        <taxon>Trichocomaceae</taxon>
        <taxon>Talaromyces</taxon>
        <taxon>Talaromyces sect. Bacilispori</taxon>
    </lineage>
</organism>
<evidence type="ECO:0000256" key="2">
    <source>
        <dbReference type="ARBA" id="ARBA00008974"/>
    </source>
</evidence>
<gene>
    <name evidence="7" type="ORF">BGW36DRAFT_352423</name>
</gene>
<evidence type="ECO:0000256" key="5">
    <source>
        <dbReference type="ARBA" id="ARBA00023136"/>
    </source>
</evidence>
<reference evidence="7" key="1">
    <citation type="submission" date="2021-12" db="EMBL/GenBank/DDBJ databases">
        <title>Convergent genome expansion in fungi linked to evolution of root-endophyte symbiosis.</title>
        <authorList>
            <consortium name="DOE Joint Genome Institute"/>
            <person name="Ke Y.-H."/>
            <person name="Bonito G."/>
            <person name="Liao H.-L."/>
            <person name="Looney B."/>
            <person name="Rojas-Flechas A."/>
            <person name="Nash J."/>
            <person name="Hameed K."/>
            <person name="Schadt C."/>
            <person name="Martin F."/>
            <person name="Crous P.W."/>
            <person name="Miettinen O."/>
            <person name="Magnuson J.K."/>
            <person name="Labbe J."/>
            <person name="Jacobson D."/>
            <person name="Doktycz M.J."/>
            <person name="Veneault-Fourrey C."/>
            <person name="Kuo A."/>
            <person name="Mondo S."/>
            <person name="Calhoun S."/>
            <person name="Riley R."/>
            <person name="Ohm R."/>
            <person name="LaButti K."/>
            <person name="Andreopoulos B."/>
            <person name="Pangilinan J."/>
            <person name="Nolan M."/>
            <person name="Tritt A."/>
            <person name="Clum A."/>
            <person name="Lipzen A."/>
            <person name="Daum C."/>
            <person name="Barry K."/>
            <person name="Grigoriev I.V."/>
            <person name="Vilgalys R."/>
        </authorList>
    </citation>
    <scope>NUCLEOTIDE SEQUENCE</scope>
    <source>
        <strain evidence="7">PMI_201</strain>
    </source>
</reference>
<evidence type="ECO:0000256" key="1">
    <source>
        <dbReference type="ARBA" id="ARBA00004141"/>
    </source>
</evidence>
<feature type="transmembrane region" description="Helical" evidence="6">
    <location>
        <begin position="259"/>
        <end position="278"/>
    </location>
</feature>
<dbReference type="AlphaFoldDB" id="A0AAD4KFH6"/>
<proteinExistence type="inferred from homology"/>
<dbReference type="Proteomes" id="UP001201262">
    <property type="component" value="Unassembled WGS sequence"/>
</dbReference>
<dbReference type="GeneID" id="70243671"/>
<dbReference type="PANTHER" id="PTHR30618:SF0">
    <property type="entry name" value="PURINE-URACIL PERMEASE NCS1"/>
    <property type="match status" value="1"/>
</dbReference>
<feature type="transmembrane region" description="Helical" evidence="6">
    <location>
        <begin position="455"/>
        <end position="479"/>
    </location>
</feature>
<dbReference type="InterPro" id="IPR045225">
    <property type="entry name" value="Uracil/uridine/allantoin_perm"/>
</dbReference>
<evidence type="ECO:0000256" key="4">
    <source>
        <dbReference type="ARBA" id="ARBA00022989"/>
    </source>
</evidence>
<evidence type="ECO:0000313" key="7">
    <source>
        <dbReference type="EMBL" id="KAH8689069.1"/>
    </source>
</evidence>
<dbReference type="EMBL" id="JAJTJA010000016">
    <property type="protein sequence ID" value="KAH8689069.1"/>
    <property type="molecule type" value="Genomic_DNA"/>
</dbReference>
<feature type="transmembrane region" description="Helical" evidence="6">
    <location>
        <begin position="347"/>
        <end position="368"/>
    </location>
</feature>
<dbReference type="Gene3D" id="1.10.4160.10">
    <property type="entry name" value="Hydantoin permease"/>
    <property type="match status" value="1"/>
</dbReference>
<dbReference type="RefSeq" id="XP_046065495.1">
    <property type="nucleotide sequence ID" value="XM_046213384.1"/>
</dbReference>
<dbReference type="GO" id="GO:0015205">
    <property type="term" value="F:nucleobase transmembrane transporter activity"/>
    <property type="evidence" value="ECO:0007669"/>
    <property type="project" value="TreeGrafter"/>
</dbReference>
<dbReference type="InterPro" id="IPR001248">
    <property type="entry name" value="Pur-cyt_permease"/>
</dbReference>
<comment type="caution">
    <text evidence="7">The sequence shown here is derived from an EMBL/GenBank/DDBJ whole genome shotgun (WGS) entry which is preliminary data.</text>
</comment>
<keyword evidence="4 6" id="KW-1133">Transmembrane helix</keyword>
<comment type="similarity">
    <text evidence="2">Belongs to the purine-cytosine permease (2.A.39) family.</text>
</comment>
<feature type="transmembrane region" description="Helical" evidence="6">
    <location>
        <begin position="299"/>
        <end position="324"/>
    </location>
</feature>
<dbReference type="GO" id="GO:0005886">
    <property type="term" value="C:plasma membrane"/>
    <property type="evidence" value="ECO:0007669"/>
    <property type="project" value="TreeGrafter"/>
</dbReference>
<keyword evidence="5 6" id="KW-0472">Membrane</keyword>
<evidence type="ECO:0000256" key="3">
    <source>
        <dbReference type="ARBA" id="ARBA00022692"/>
    </source>
</evidence>
<sequence length="567" mass="63840">MNMEANVVRRRFASAKQQHIREKIQKYTTLDGWVLERQQTSFADDGTWSNIDSDVTPLERRTWTSFTILGFWGSDALNAQAWEGASSIIQAGLTWRESIYLTLTGAMVDTIPLILNGHIGATFHIPFPVAIRSSFGFYFSRFAVVTRLITALFWHAIQTWTGSTAMFQIIRSIWPSFLDMPNHLPESAGITTNQMVAHFVFWSVQFPILLIAPHKLKWFFVFKIFIVLTVSVAVVIATTKQAGGVGDIWNQPYQSSGSTRSWLIMNSFSSMCGSWATMATNIPDFTRYMKRPRGIYWQALWLPMINVLMATFGMIATSCSKILYGEYLWSPLDLAAEWNGPWGRCGAFWVGFAWVVGQIGTNLSANVISCSNDMTNLCPKYINIRRGVIITTVTAGWIMVPWKIVASASSLLTFMSGLSTFLAPIAAILAADYWIVKRRRFDVPALYRRYGRYRYIAGINWRAAVSFLVSVTPNMPGLANAVNPSIQLSAGIRHIWEMNYLWGFSSAFFLYCVLSHFFPAKETLVKEAIHGDMPTYEGTATEVAGTETASESTDRKEPYDVVGFYQP</sequence>
<name>A0AAD4KFH6_9EURO</name>
<keyword evidence="8" id="KW-1185">Reference proteome</keyword>
<feature type="transmembrane region" description="Helical" evidence="6">
    <location>
        <begin position="195"/>
        <end position="212"/>
    </location>
</feature>
<comment type="subcellular location">
    <subcellularLocation>
        <location evidence="1">Membrane</location>
        <topology evidence="1">Multi-pass membrane protein</topology>
    </subcellularLocation>
</comment>
<dbReference type="Pfam" id="PF02133">
    <property type="entry name" value="Transp_cyt_pur"/>
    <property type="match status" value="1"/>
</dbReference>
<dbReference type="PANTHER" id="PTHR30618">
    <property type="entry name" value="NCS1 FAMILY PURINE/PYRIMIDINE TRANSPORTER"/>
    <property type="match status" value="1"/>
</dbReference>
<evidence type="ECO:0000313" key="8">
    <source>
        <dbReference type="Proteomes" id="UP001201262"/>
    </source>
</evidence>
<keyword evidence="3 6" id="KW-0812">Transmembrane</keyword>
<accession>A0AAD4KFH6</accession>
<feature type="transmembrane region" description="Helical" evidence="6">
    <location>
        <begin position="388"/>
        <end position="405"/>
    </location>
</feature>
<feature type="transmembrane region" description="Helical" evidence="6">
    <location>
        <begin position="499"/>
        <end position="518"/>
    </location>
</feature>
<dbReference type="CDD" id="cd11482">
    <property type="entry name" value="SLC-NCS1sbd_NRT1-like"/>
    <property type="match status" value="1"/>
</dbReference>
<evidence type="ECO:0000256" key="6">
    <source>
        <dbReference type="SAM" id="Phobius"/>
    </source>
</evidence>
<feature type="transmembrane region" description="Helical" evidence="6">
    <location>
        <begin position="411"/>
        <end position="435"/>
    </location>
</feature>